<proteinExistence type="predicted"/>
<name>A0AAN8VCN0_9MAGN</name>
<comment type="caution">
    <text evidence="2">The sequence shown here is derived from an EMBL/GenBank/DDBJ whole genome shotgun (WGS) entry which is preliminary data.</text>
</comment>
<organism evidence="2 3">
    <name type="scientific">Dillenia turbinata</name>
    <dbReference type="NCBI Taxonomy" id="194707"/>
    <lineage>
        <taxon>Eukaryota</taxon>
        <taxon>Viridiplantae</taxon>
        <taxon>Streptophyta</taxon>
        <taxon>Embryophyta</taxon>
        <taxon>Tracheophyta</taxon>
        <taxon>Spermatophyta</taxon>
        <taxon>Magnoliopsida</taxon>
        <taxon>eudicotyledons</taxon>
        <taxon>Gunneridae</taxon>
        <taxon>Pentapetalae</taxon>
        <taxon>Dilleniales</taxon>
        <taxon>Dilleniaceae</taxon>
        <taxon>Dillenia</taxon>
    </lineage>
</organism>
<protein>
    <submittedName>
        <fullName evidence="2">Uncharacterized protein</fullName>
    </submittedName>
</protein>
<evidence type="ECO:0000256" key="1">
    <source>
        <dbReference type="SAM" id="MobiDB-lite"/>
    </source>
</evidence>
<reference evidence="2 3" key="1">
    <citation type="submission" date="2023-12" db="EMBL/GenBank/DDBJ databases">
        <title>A high-quality genome assembly for Dillenia turbinata (Dilleniales).</title>
        <authorList>
            <person name="Chanderbali A."/>
        </authorList>
    </citation>
    <scope>NUCLEOTIDE SEQUENCE [LARGE SCALE GENOMIC DNA]</scope>
    <source>
        <strain evidence="2">LSX21</strain>
        <tissue evidence="2">Leaf</tissue>
    </source>
</reference>
<feature type="region of interest" description="Disordered" evidence="1">
    <location>
        <begin position="37"/>
        <end position="62"/>
    </location>
</feature>
<gene>
    <name evidence="2" type="ORF">RJ641_002792</name>
</gene>
<keyword evidence="3" id="KW-1185">Reference proteome</keyword>
<accession>A0AAN8VCN0</accession>
<evidence type="ECO:0000313" key="3">
    <source>
        <dbReference type="Proteomes" id="UP001370490"/>
    </source>
</evidence>
<dbReference type="EMBL" id="JBAMMX010000011">
    <property type="protein sequence ID" value="KAK6930999.1"/>
    <property type="molecule type" value="Genomic_DNA"/>
</dbReference>
<dbReference type="Proteomes" id="UP001370490">
    <property type="component" value="Unassembled WGS sequence"/>
</dbReference>
<sequence>CFVGSFGEVRYQLTRLLEPQNCPEVCMTLGSWSQKPALKASKTPTELNVGPTEMPKNGEQGCGESYQKRIENSFKLTLMLFLRNLSQVDISTNHIGLEEGSNGKNIIVH</sequence>
<dbReference type="AlphaFoldDB" id="A0AAN8VCN0"/>
<evidence type="ECO:0000313" key="2">
    <source>
        <dbReference type="EMBL" id="KAK6930999.1"/>
    </source>
</evidence>
<feature type="non-terminal residue" evidence="2">
    <location>
        <position position="1"/>
    </location>
</feature>